<keyword evidence="3" id="KW-1185">Reference proteome</keyword>
<sequence length="145" mass="16357">MGIWSSILEFYRRWKPQIDLYGVGFLLFASAIATERHKAAGLILVLVLLTAAVRRWGEPYLQIGKEEMELKRRASKAYWDDRFGQWFGRQYQEPPASPSPAAMAPVTHLIPRPGRDGEDPPESPGSPMLPDRPPVIIPPPVTHET</sequence>
<dbReference type="EMBL" id="BAABIA010000001">
    <property type="protein sequence ID" value="GAA5133489.1"/>
    <property type="molecule type" value="Genomic_DNA"/>
</dbReference>
<dbReference type="Proteomes" id="UP001499852">
    <property type="component" value="Unassembled WGS sequence"/>
</dbReference>
<dbReference type="RefSeq" id="WP_345734643.1">
    <property type="nucleotide sequence ID" value="NZ_BAABIA010000001.1"/>
</dbReference>
<name>A0ABP9NUK2_9BACT</name>
<reference evidence="3" key="1">
    <citation type="journal article" date="2019" name="Int. J. Syst. Evol. Microbiol.">
        <title>The Global Catalogue of Microorganisms (GCM) 10K type strain sequencing project: providing services to taxonomists for standard genome sequencing and annotation.</title>
        <authorList>
            <consortium name="The Broad Institute Genomics Platform"/>
            <consortium name="The Broad Institute Genome Sequencing Center for Infectious Disease"/>
            <person name="Wu L."/>
            <person name="Ma J."/>
        </authorList>
    </citation>
    <scope>NUCLEOTIDE SEQUENCE [LARGE SCALE GENOMIC DNA]</scope>
    <source>
        <strain evidence="3">JCM 18053</strain>
    </source>
</reference>
<comment type="caution">
    <text evidence="2">The sequence shown here is derived from an EMBL/GenBank/DDBJ whole genome shotgun (WGS) entry which is preliminary data.</text>
</comment>
<evidence type="ECO:0000313" key="3">
    <source>
        <dbReference type="Proteomes" id="UP001499852"/>
    </source>
</evidence>
<evidence type="ECO:0008006" key="4">
    <source>
        <dbReference type="Google" id="ProtNLM"/>
    </source>
</evidence>
<feature type="region of interest" description="Disordered" evidence="1">
    <location>
        <begin position="90"/>
        <end position="145"/>
    </location>
</feature>
<accession>A0ABP9NUK2</accession>
<feature type="compositionally biased region" description="Pro residues" evidence="1">
    <location>
        <begin position="130"/>
        <end position="145"/>
    </location>
</feature>
<gene>
    <name evidence="2" type="ORF">GCM10023213_03440</name>
</gene>
<evidence type="ECO:0000313" key="2">
    <source>
        <dbReference type="EMBL" id="GAA5133489.1"/>
    </source>
</evidence>
<organism evidence="2 3">
    <name type="scientific">Prosthecobacter algae</name>
    <dbReference type="NCBI Taxonomy" id="1144682"/>
    <lineage>
        <taxon>Bacteria</taxon>
        <taxon>Pseudomonadati</taxon>
        <taxon>Verrucomicrobiota</taxon>
        <taxon>Verrucomicrobiia</taxon>
        <taxon>Verrucomicrobiales</taxon>
        <taxon>Verrucomicrobiaceae</taxon>
        <taxon>Prosthecobacter</taxon>
    </lineage>
</organism>
<evidence type="ECO:0000256" key="1">
    <source>
        <dbReference type="SAM" id="MobiDB-lite"/>
    </source>
</evidence>
<proteinExistence type="predicted"/>
<protein>
    <recommendedName>
        <fullName evidence="4">Transmembrane protein</fullName>
    </recommendedName>
</protein>